<dbReference type="Proteomes" id="UP000591131">
    <property type="component" value="Unassembled WGS sequence"/>
</dbReference>
<organism evidence="1 2">
    <name type="scientific">Perkinsus chesapeaki</name>
    <name type="common">Clam parasite</name>
    <name type="synonym">Perkinsus andrewsi</name>
    <dbReference type="NCBI Taxonomy" id="330153"/>
    <lineage>
        <taxon>Eukaryota</taxon>
        <taxon>Sar</taxon>
        <taxon>Alveolata</taxon>
        <taxon>Perkinsozoa</taxon>
        <taxon>Perkinsea</taxon>
        <taxon>Perkinsida</taxon>
        <taxon>Perkinsidae</taxon>
        <taxon>Perkinsus</taxon>
    </lineage>
</organism>
<accession>A0A7J6L062</accession>
<feature type="non-terminal residue" evidence="1">
    <location>
        <position position="129"/>
    </location>
</feature>
<dbReference type="OrthoDB" id="268593at2759"/>
<name>A0A7J6L062_PERCH</name>
<gene>
    <name evidence="1" type="ORF">FOL47_011225</name>
</gene>
<evidence type="ECO:0000313" key="1">
    <source>
        <dbReference type="EMBL" id="KAF4652209.1"/>
    </source>
</evidence>
<dbReference type="AlphaFoldDB" id="A0A7J6L062"/>
<keyword evidence="2" id="KW-1185">Reference proteome</keyword>
<sequence length="129" mass="14910">YIAKFRGQIRQFCNYVLKNKDFDALPDEIRDKLSSTIHALEKRVPFDLPYSGYLNDHPRPTTDIRTTNAMNDVLDIYIPHQLHYTLPGRAIARLVVLYRLMLDFPLDGVPRPPLAPTKDAQGSSQTDRW</sequence>
<evidence type="ECO:0000313" key="2">
    <source>
        <dbReference type="Proteomes" id="UP000591131"/>
    </source>
</evidence>
<proteinExistence type="predicted"/>
<reference evidence="1 2" key="1">
    <citation type="submission" date="2020-04" db="EMBL/GenBank/DDBJ databases">
        <title>Perkinsus chesapeaki whole genome sequence.</title>
        <authorList>
            <person name="Bogema D.R."/>
        </authorList>
    </citation>
    <scope>NUCLEOTIDE SEQUENCE [LARGE SCALE GENOMIC DNA]</scope>
    <source>
        <strain evidence="1">ATCC PRA-425</strain>
    </source>
</reference>
<protein>
    <submittedName>
        <fullName evidence="1">Uncharacterized protein</fullName>
    </submittedName>
</protein>
<comment type="caution">
    <text evidence="1">The sequence shown here is derived from an EMBL/GenBank/DDBJ whole genome shotgun (WGS) entry which is preliminary data.</text>
</comment>
<dbReference type="EMBL" id="JAAPAO010000951">
    <property type="protein sequence ID" value="KAF4652209.1"/>
    <property type="molecule type" value="Genomic_DNA"/>
</dbReference>